<proteinExistence type="predicted"/>
<name>A0A2K2U5R5_9ACTN</name>
<protein>
    <submittedName>
        <fullName evidence="1">Uncharacterized protein</fullName>
    </submittedName>
</protein>
<dbReference type="Proteomes" id="UP000236488">
    <property type="component" value="Unassembled WGS sequence"/>
</dbReference>
<comment type="caution">
    <text evidence="1">The sequence shown here is derived from an EMBL/GenBank/DDBJ whole genome shotgun (WGS) entry which is preliminary data.</text>
</comment>
<accession>A0A2K2U5R5</accession>
<evidence type="ECO:0000313" key="1">
    <source>
        <dbReference type="EMBL" id="PNV65666.1"/>
    </source>
</evidence>
<organism evidence="1 2">
    <name type="scientific">Rubneribacter badeniensis</name>
    <dbReference type="NCBI Taxonomy" id="2070688"/>
    <lineage>
        <taxon>Bacteria</taxon>
        <taxon>Bacillati</taxon>
        <taxon>Actinomycetota</taxon>
        <taxon>Coriobacteriia</taxon>
        <taxon>Eggerthellales</taxon>
        <taxon>Eggerthellaceae</taxon>
        <taxon>Rubneribacter</taxon>
    </lineage>
</organism>
<evidence type="ECO:0000313" key="2">
    <source>
        <dbReference type="Proteomes" id="UP000236488"/>
    </source>
</evidence>
<dbReference type="EMBL" id="PPEL01000021">
    <property type="protein sequence ID" value="PNV65666.1"/>
    <property type="molecule type" value="Genomic_DNA"/>
</dbReference>
<keyword evidence="2" id="KW-1185">Reference proteome</keyword>
<gene>
    <name evidence="1" type="ORF">C2L80_05390</name>
</gene>
<reference evidence="1 2" key="1">
    <citation type="journal article" date="2018" name="Int. J. Syst. Evol. Microbiol.">
        <title>Rubneribacter badeniensis gen. nov., sp. nov. and Enteroscipio rubneri gen. nov., sp. nov., new members of the Eggerthellaceae isolated from human faeces.</title>
        <authorList>
            <person name="Danylec N."/>
            <person name="Gobl A."/>
            <person name="Stoll D.A."/>
            <person name="Hetzer B."/>
            <person name="Kulling S.E."/>
            <person name="Huch M."/>
        </authorList>
    </citation>
    <scope>NUCLEOTIDE SEQUENCE [LARGE SCALE GENOMIC DNA]</scope>
    <source>
        <strain evidence="1 2">ResAG-85</strain>
    </source>
</reference>
<sequence length="354" mass="38222">MAAMGQARGASWPKAYEALRTFAAGQGGIVAVPKSLTVPADARPAFYERVEAARRALARRVLGGRLDEAAFVAGKCRAMRQRLLDASGLAAFRLAPTLEAFLTDVEAAVSKPAFSAVLDGLQNGRDAGEVLEAAGAALEEACSSLERNAYEAWAYCGVVSALDPVRFWTVESVDAYEVHAVASDEVTVARQTPSPERRIPEAVFETADGRVFAMKNEAARELDYYGLKIERRRDSSAGGNTAGLVGHRVLMLYRLGSVDEVDAVADRDRMRQTPSDLLVEVLAPRDMETPAYVSLFAARINAARSRRPVQVVTYDEAGKFPAGMEEDPDIAPVRRRVVGFDEGVLTEIAAELAD</sequence>
<dbReference type="AlphaFoldDB" id="A0A2K2U5R5"/>